<evidence type="ECO:0008006" key="3">
    <source>
        <dbReference type="Google" id="ProtNLM"/>
    </source>
</evidence>
<dbReference type="OrthoDB" id="2148099at2759"/>
<keyword evidence="2" id="KW-1185">Reference proteome</keyword>
<protein>
    <recommendedName>
        <fullName evidence="3">Glycosyltransferase family 1 protein</fullName>
    </recommendedName>
</protein>
<reference evidence="1 2" key="2">
    <citation type="submission" date="2016-08" db="EMBL/GenBank/DDBJ databases">
        <title>Pervasive Adenine N6-methylation of Active Genes in Fungi.</title>
        <authorList>
            <consortium name="DOE Joint Genome Institute"/>
            <person name="Mondo S.J."/>
            <person name="Dannebaum R.O."/>
            <person name="Kuo R.C."/>
            <person name="Labutti K."/>
            <person name="Haridas S."/>
            <person name="Kuo A."/>
            <person name="Salamov A."/>
            <person name="Ahrendt S.R."/>
            <person name="Lipzen A."/>
            <person name="Sullivan W."/>
            <person name="Andreopoulos W.B."/>
            <person name="Clum A."/>
            <person name="Lindquist E."/>
            <person name="Daum C."/>
            <person name="Ramamoorthy G.K."/>
            <person name="Gryganskyi A."/>
            <person name="Culley D."/>
            <person name="Magnuson J.K."/>
            <person name="James T.Y."/>
            <person name="O'Malley M.A."/>
            <person name="Stajich J.E."/>
            <person name="Spatafora J.W."/>
            <person name="Visel A."/>
            <person name="Grigoriev I.V."/>
        </authorList>
    </citation>
    <scope>NUCLEOTIDE SEQUENCE [LARGE SCALE GENOMIC DNA]</scope>
    <source>
        <strain evidence="1 2">S4</strain>
    </source>
</reference>
<accession>A0A1Y1XM50</accession>
<proteinExistence type="predicted"/>
<evidence type="ECO:0000313" key="2">
    <source>
        <dbReference type="Proteomes" id="UP000193944"/>
    </source>
</evidence>
<dbReference type="AlphaFoldDB" id="A0A1Y1XM50"/>
<reference evidence="1 2" key="1">
    <citation type="submission" date="2016-08" db="EMBL/GenBank/DDBJ databases">
        <title>A Parts List for Fungal Cellulosomes Revealed by Comparative Genomics.</title>
        <authorList>
            <consortium name="DOE Joint Genome Institute"/>
            <person name="Haitjema C.H."/>
            <person name="Gilmore S.P."/>
            <person name="Henske J.K."/>
            <person name="Solomon K.V."/>
            <person name="De Groot R."/>
            <person name="Kuo A."/>
            <person name="Mondo S.J."/>
            <person name="Salamov A.A."/>
            <person name="Labutti K."/>
            <person name="Zhao Z."/>
            <person name="Chiniquy J."/>
            <person name="Barry K."/>
            <person name="Brewer H.M."/>
            <person name="Purvine S.O."/>
            <person name="Wright A.T."/>
            <person name="Boxma B."/>
            <person name="Van Alen T."/>
            <person name="Hackstein J.H."/>
            <person name="Baker S.E."/>
            <person name="Grigoriev I.V."/>
            <person name="O'Malley M.A."/>
        </authorList>
    </citation>
    <scope>NUCLEOTIDE SEQUENCE [LARGE SCALE GENOMIC DNA]</scope>
    <source>
        <strain evidence="1 2">S4</strain>
    </source>
</reference>
<dbReference type="EMBL" id="MCFG01000017">
    <property type="protein sequence ID" value="ORX86775.1"/>
    <property type="molecule type" value="Genomic_DNA"/>
</dbReference>
<comment type="caution">
    <text evidence="1">The sequence shown here is derived from an EMBL/GenBank/DDBJ whole genome shotgun (WGS) entry which is preliminary data.</text>
</comment>
<organism evidence="1 2">
    <name type="scientific">Anaeromyces robustus</name>
    <dbReference type="NCBI Taxonomy" id="1754192"/>
    <lineage>
        <taxon>Eukaryota</taxon>
        <taxon>Fungi</taxon>
        <taxon>Fungi incertae sedis</taxon>
        <taxon>Chytridiomycota</taxon>
        <taxon>Chytridiomycota incertae sedis</taxon>
        <taxon>Neocallimastigomycetes</taxon>
        <taxon>Neocallimastigales</taxon>
        <taxon>Neocallimastigaceae</taxon>
        <taxon>Anaeromyces</taxon>
    </lineage>
</organism>
<evidence type="ECO:0000313" key="1">
    <source>
        <dbReference type="EMBL" id="ORX86775.1"/>
    </source>
</evidence>
<gene>
    <name evidence="1" type="ORF">BCR32DRAFT_324843</name>
</gene>
<sequence length="346" mass="40156">MMIGLINYNFVLIYNSDKYKHIIKKIKRDTVFVEIDISPSTSSRIGGPFALNRSLRDVLPYHSPKGCRFIPSDVINPSNTKNKTIDYFYITLGILDENVYNEWVKINKTSQLLLGPNFVPSNWWNFPNQGIWREKKFPEILKSLKSVVVQSDRVRDHLAGKSNTTSLLDKYVTVRPCTNERPKIENLKSFNDRTIDILYFEKYADLDRKKQGAELYDLLSNSKKKIARMTYGNYTRDQMKEWASDSKFIIYFSFYDTGAAGLKEIQNYGVLTFTLQKEFITDENIGFLIPELDTEDKIKIAYEKIMEKVDAIAKENPDTKSIAKINQDYNMCEKTLDDLCKGILRS</sequence>
<name>A0A1Y1XM50_9FUNG</name>
<dbReference type="Proteomes" id="UP000193944">
    <property type="component" value="Unassembled WGS sequence"/>
</dbReference>